<reference evidence="3 4" key="1">
    <citation type="journal article" date="2021" name="Hortic Res">
        <title>Chromosome-scale assembly of the Dendrobium chrysotoxum genome enhances the understanding of orchid evolution.</title>
        <authorList>
            <person name="Zhang Y."/>
            <person name="Zhang G.Q."/>
            <person name="Zhang D."/>
            <person name="Liu X.D."/>
            <person name="Xu X.Y."/>
            <person name="Sun W.H."/>
            <person name="Yu X."/>
            <person name="Zhu X."/>
            <person name="Wang Z.W."/>
            <person name="Zhao X."/>
            <person name="Zhong W.Y."/>
            <person name="Chen H."/>
            <person name="Yin W.L."/>
            <person name="Huang T."/>
            <person name="Niu S.C."/>
            <person name="Liu Z.J."/>
        </authorList>
    </citation>
    <scope>NUCLEOTIDE SEQUENCE [LARGE SCALE GENOMIC DNA]</scope>
    <source>
        <strain evidence="3">Lindl</strain>
    </source>
</reference>
<dbReference type="PANTHER" id="PTHR33919">
    <property type="entry name" value="OS09G0127700 PROTEIN"/>
    <property type="match status" value="1"/>
</dbReference>
<evidence type="ECO:0000313" key="3">
    <source>
        <dbReference type="EMBL" id="KAH0450157.1"/>
    </source>
</evidence>
<dbReference type="EMBL" id="JAGFBR010000018">
    <property type="protein sequence ID" value="KAH0450157.1"/>
    <property type="molecule type" value="Genomic_DNA"/>
</dbReference>
<sequence length="149" mass="16385">MASKILMSCRRLSTFLQQNRRSSINNVAAMVGEAKSKVRKNVDMVAVCVPLGVALTALTLGAYTAIGQLSNSPSVRLNKKLRGTMPEVEQPDQVADEGSRYVNRSFFRKVAHLKDFDAFRSGVSDPTRPDNAFKMPRHAESLKSSGVEQ</sequence>
<dbReference type="AlphaFoldDB" id="A0AAV7G371"/>
<evidence type="ECO:0000313" key="4">
    <source>
        <dbReference type="Proteomes" id="UP000775213"/>
    </source>
</evidence>
<dbReference type="Proteomes" id="UP000775213">
    <property type="component" value="Unassembled WGS sequence"/>
</dbReference>
<keyword evidence="2" id="KW-0812">Transmembrane</keyword>
<evidence type="ECO:0000256" key="2">
    <source>
        <dbReference type="SAM" id="Phobius"/>
    </source>
</evidence>
<keyword evidence="2" id="KW-0472">Membrane</keyword>
<feature type="region of interest" description="Disordered" evidence="1">
    <location>
        <begin position="121"/>
        <end position="149"/>
    </location>
</feature>
<gene>
    <name evidence="3" type="ORF">IEQ34_020849</name>
</gene>
<dbReference type="PANTHER" id="PTHR33919:SF11">
    <property type="entry name" value="EXPRESSED PROTEIN"/>
    <property type="match status" value="1"/>
</dbReference>
<accession>A0AAV7G371</accession>
<keyword evidence="2" id="KW-1133">Transmembrane helix</keyword>
<comment type="caution">
    <text evidence="3">The sequence shown here is derived from an EMBL/GenBank/DDBJ whole genome shotgun (WGS) entry which is preliminary data.</text>
</comment>
<proteinExistence type="predicted"/>
<name>A0AAV7G371_DENCH</name>
<protein>
    <submittedName>
        <fullName evidence="3">Uncharacterized protein</fullName>
    </submittedName>
</protein>
<keyword evidence="4" id="KW-1185">Reference proteome</keyword>
<organism evidence="3 4">
    <name type="scientific">Dendrobium chrysotoxum</name>
    <name type="common">Orchid</name>
    <dbReference type="NCBI Taxonomy" id="161865"/>
    <lineage>
        <taxon>Eukaryota</taxon>
        <taxon>Viridiplantae</taxon>
        <taxon>Streptophyta</taxon>
        <taxon>Embryophyta</taxon>
        <taxon>Tracheophyta</taxon>
        <taxon>Spermatophyta</taxon>
        <taxon>Magnoliopsida</taxon>
        <taxon>Liliopsida</taxon>
        <taxon>Asparagales</taxon>
        <taxon>Orchidaceae</taxon>
        <taxon>Epidendroideae</taxon>
        <taxon>Malaxideae</taxon>
        <taxon>Dendrobiinae</taxon>
        <taxon>Dendrobium</taxon>
    </lineage>
</organism>
<evidence type="ECO:0000256" key="1">
    <source>
        <dbReference type="SAM" id="MobiDB-lite"/>
    </source>
</evidence>
<feature type="transmembrane region" description="Helical" evidence="2">
    <location>
        <begin position="44"/>
        <end position="66"/>
    </location>
</feature>